<dbReference type="PIRSF" id="PIRSF001123">
    <property type="entry name" value="PepA_GA"/>
    <property type="match status" value="1"/>
</dbReference>
<evidence type="ECO:0000256" key="6">
    <source>
        <dbReference type="PIRNR" id="PIRNR001123"/>
    </source>
</evidence>
<evidence type="ECO:0000256" key="4">
    <source>
        <dbReference type="ARBA" id="ARBA00022723"/>
    </source>
</evidence>
<evidence type="ECO:0000256" key="2">
    <source>
        <dbReference type="ARBA" id="ARBA00022438"/>
    </source>
</evidence>
<dbReference type="GO" id="GO:0004177">
    <property type="term" value="F:aminopeptidase activity"/>
    <property type="evidence" value="ECO:0007669"/>
    <property type="project" value="UniProtKB-KW"/>
</dbReference>
<dbReference type="EMBL" id="BNAL01000016">
    <property type="protein sequence ID" value="GHG03207.1"/>
    <property type="molecule type" value="Genomic_DNA"/>
</dbReference>
<dbReference type="Proteomes" id="UP000632154">
    <property type="component" value="Unassembled WGS sequence"/>
</dbReference>
<keyword evidence="5" id="KW-0378">Hydrolase</keyword>
<keyword evidence="4" id="KW-0479">Metal-binding</keyword>
<name>A0ABQ3K4X1_9DEIO</name>
<keyword evidence="2 7" id="KW-0031">Aminopeptidase</keyword>
<evidence type="ECO:0000313" key="7">
    <source>
        <dbReference type="EMBL" id="GHG03207.1"/>
    </source>
</evidence>
<dbReference type="Pfam" id="PF05343">
    <property type="entry name" value="Peptidase_M42"/>
    <property type="match status" value="1"/>
</dbReference>
<protein>
    <submittedName>
        <fullName evidence="7">Aminopeptidase</fullName>
    </submittedName>
</protein>
<dbReference type="SUPFAM" id="SSF53187">
    <property type="entry name" value="Zn-dependent exopeptidases"/>
    <property type="match status" value="1"/>
</dbReference>
<comment type="caution">
    <text evidence="7">The sequence shown here is derived from an EMBL/GenBank/DDBJ whole genome shotgun (WGS) entry which is preliminary data.</text>
</comment>
<dbReference type="PANTHER" id="PTHR32481">
    <property type="entry name" value="AMINOPEPTIDASE"/>
    <property type="match status" value="1"/>
</dbReference>
<dbReference type="Gene3D" id="3.40.630.10">
    <property type="entry name" value="Zn peptidases"/>
    <property type="match status" value="1"/>
</dbReference>
<sequence length="355" mass="37938">MNTLKRQDLPLLDLDYILDVLIRLLDTPSPTGFTEAAVQLIEAELATMGVSSVRSRKGALSWEVAGRREGHITFSGHVDTLGAMVKAIKPSGRLALSMLGSYDWATTEGEDIKVHTQSGRVLTGTVVNIKQSGHVHGPALRELKRDAAAMEVRLDEVTASASETRVLGVEVGDFVSLDARPRLMPSGYLKSRHIDNKAAVALFLALTRTLLETAPERTVAFHVTTYEEVGHGAATGIPPHTDELIAVDMAAVGEGQTSSEHHCTLCVADSGGPYDHALSSRLRQVAAGCGVDLKVDIYPYYASDGTAAWRAGGDFPVALIGPGVDASHAYERTHTQALEQTGRLMLAYALEESGS</sequence>
<comment type="similarity">
    <text evidence="1 6">Belongs to the peptidase M42 family.</text>
</comment>
<evidence type="ECO:0000313" key="8">
    <source>
        <dbReference type="Proteomes" id="UP000632154"/>
    </source>
</evidence>
<gene>
    <name evidence="7" type="ORF">GCM10017783_14460</name>
</gene>
<keyword evidence="8" id="KW-1185">Reference proteome</keyword>
<proteinExistence type="inferred from homology"/>
<dbReference type="InterPro" id="IPR023367">
    <property type="entry name" value="Peptidase_M42_dom2"/>
</dbReference>
<keyword evidence="3" id="KW-0645">Protease</keyword>
<evidence type="ECO:0000256" key="5">
    <source>
        <dbReference type="ARBA" id="ARBA00022801"/>
    </source>
</evidence>
<accession>A0ABQ3K4X1</accession>
<evidence type="ECO:0000256" key="3">
    <source>
        <dbReference type="ARBA" id="ARBA00022670"/>
    </source>
</evidence>
<evidence type="ECO:0000256" key="1">
    <source>
        <dbReference type="ARBA" id="ARBA00006272"/>
    </source>
</evidence>
<dbReference type="CDD" id="cd05657">
    <property type="entry name" value="M42_glucanase_like"/>
    <property type="match status" value="1"/>
</dbReference>
<dbReference type="SUPFAM" id="SSF101821">
    <property type="entry name" value="Aminopeptidase/glucanase lid domain"/>
    <property type="match status" value="1"/>
</dbReference>
<dbReference type="InterPro" id="IPR051464">
    <property type="entry name" value="Peptidase_M42_aminopept"/>
</dbReference>
<reference evidence="8" key="1">
    <citation type="journal article" date="2019" name="Int. J. Syst. Evol. Microbiol.">
        <title>The Global Catalogue of Microorganisms (GCM) 10K type strain sequencing project: providing services to taxonomists for standard genome sequencing and annotation.</title>
        <authorList>
            <consortium name="The Broad Institute Genomics Platform"/>
            <consortium name="The Broad Institute Genome Sequencing Center for Infectious Disease"/>
            <person name="Wu L."/>
            <person name="Ma J."/>
        </authorList>
    </citation>
    <scope>NUCLEOTIDE SEQUENCE [LARGE SCALE GENOMIC DNA]</scope>
    <source>
        <strain evidence="8">CGMCC 1.18439</strain>
    </source>
</reference>
<dbReference type="PANTHER" id="PTHR32481:SF7">
    <property type="entry name" value="AMINOPEPTIDASE YHFE-RELATED"/>
    <property type="match status" value="1"/>
</dbReference>
<dbReference type="InterPro" id="IPR008007">
    <property type="entry name" value="Peptidase_M42"/>
</dbReference>
<dbReference type="RefSeq" id="WP_189643013.1">
    <property type="nucleotide sequence ID" value="NZ_BNAL01000016.1"/>
</dbReference>
<organism evidence="7 8">
    <name type="scientific">Deinococcus piscis</name>
    <dbReference type="NCBI Taxonomy" id="394230"/>
    <lineage>
        <taxon>Bacteria</taxon>
        <taxon>Thermotogati</taxon>
        <taxon>Deinococcota</taxon>
        <taxon>Deinococci</taxon>
        <taxon>Deinococcales</taxon>
        <taxon>Deinococcaceae</taxon>
        <taxon>Deinococcus</taxon>
    </lineage>
</organism>
<dbReference type="Gene3D" id="2.40.30.40">
    <property type="entry name" value="Peptidase M42, domain 2"/>
    <property type="match status" value="1"/>
</dbReference>